<dbReference type="Proteomes" id="UP001215216">
    <property type="component" value="Chromosome"/>
</dbReference>
<name>A0ABY8FYH6_9ACTO</name>
<gene>
    <name evidence="1" type="ORF">P7079_00565</name>
</gene>
<evidence type="ECO:0000313" key="2">
    <source>
        <dbReference type="Proteomes" id="UP001215216"/>
    </source>
</evidence>
<protein>
    <recommendedName>
        <fullName evidence="3">DUF3145 domain-containing protein</fullName>
    </recommendedName>
</protein>
<keyword evidence="2" id="KW-1185">Reference proteome</keyword>
<accession>A0ABY8FYH6</accession>
<evidence type="ECO:0000313" key="1">
    <source>
        <dbReference type="EMBL" id="WFM83508.1"/>
    </source>
</evidence>
<dbReference type="RefSeq" id="WP_278012903.1">
    <property type="nucleotide sequence ID" value="NZ_CP121208.1"/>
</dbReference>
<reference evidence="1 2" key="1">
    <citation type="submission" date="2023-03" db="EMBL/GenBank/DDBJ databases">
        <title>Complete genome of Arcanobacterium canis strain DSM 25104 isolated in 2010 from a canine otitis externa in Germany.</title>
        <authorList>
            <person name="Borowiak M."/>
            <person name="Kreitlow A."/>
            <person name="Malorny B."/>
            <person name="Laemmler C."/>
            <person name="Prenger-Berninghoff E."/>
            <person name="Ploetz M."/>
            <person name="Abdulmawjood A."/>
        </authorList>
    </citation>
    <scope>NUCLEOTIDE SEQUENCE [LARGE SCALE GENOMIC DNA]</scope>
    <source>
        <strain evidence="1 2">DSM 25104</strain>
    </source>
</reference>
<organism evidence="1 2">
    <name type="scientific">Arcanobacterium canis</name>
    <dbReference type="NCBI Taxonomy" id="999183"/>
    <lineage>
        <taxon>Bacteria</taxon>
        <taxon>Bacillati</taxon>
        <taxon>Actinomycetota</taxon>
        <taxon>Actinomycetes</taxon>
        <taxon>Actinomycetales</taxon>
        <taxon>Actinomycetaceae</taxon>
        <taxon>Arcanobacterium</taxon>
    </lineage>
</organism>
<dbReference type="EMBL" id="CP121208">
    <property type="protein sequence ID" value="WFM83508.1"/>
    <property type="molecule type" value="Genomic_DNA"/>
</dbReference>
<sequence length="130" mass="14185">MDKRRYHVDYDWLWTNPPHNDGTPATLRLTVTDGEKSLARQAVDHWFSTLTLFPGGDRGQGGWAVSEVVPSPSQNDETTAKTSIVLDIIAGGEDVLDAIAQAAESAYTTMISGSDLVVTWQQLPRKGSVQ</sequence>
<proteinExistence type="predicted"/>
<evidence type="ECO:0008006" key="3">
    <source>
        <dbReference type="Google" id="ProtNLM"/>
    </source>
</evidence>